<dbReference type="Gene3D" id="3.40.50.620">
    <property type="entry name" value="HUPs"/>
    <property type="match status" value="1"/>
</dbReference>
<evidence type="ECO:0000313" key="3">
    <source>
        <dbReference type="Proteomes" id="UP000823388"/>
    </source>
</evidence>
<sequence>MEIGPVDLARGFSWSRSRTPPRKAEPPPPVVMVAPAVPCDLLQQRQQIQICWRGATSKYAGISANGDRPVRIYASSIFDLFRFSHARPLEQAKKLYVLILVFKEALPCKM</sequence>
<dbReference type="EMBL" id="CM029050">
    <property type="protein sequence ID" value="KAG2565619.1"/>
    <property type="molecule type" value="Genomic_DNA"/>
</dbReference>
<evidence type="ECO:0000256" key="1">
    <source>
        <dbReference type="SAM" id="MobiDB-lite"/>
    </source>
</evidence>
<reference evidence="2" key="1">
    <citation type="submission" date="2020-05" db="EMBL/GenBank/DDBJ databases">
        <title>WGS assembly of Panicum virgatum.</title>
        <authorList>
            <person name="Lovell J.T."/>
            <person name="Jenkins J."/>
            <person name="Shu S."/>
            <person name="Juenger T.E."/>
            <person name="Schmutz J."/>
        </authorList>
    </citation>
    <scope>NUCLEOTIDE SEQUENCE</scope>
    <source>
        <strain evidence="2">AP13</strain>
    </source>
</reference>
<protein>
    <submittedName>
        <fullName evidence="2">Uncharacterized protein</fullName>
    </submittedName>
</protein>
<dbReference type="Proteomes" id="UP000823388">
    <property type="component" value="Chromosome 7N"/>
</dbReference>
<proteinExistence type="predicted"/>
<evidence type="ECO:0000313" key="2">
    <source>
        <dbReference type="EMBL" id="KAG2565619.1"/>
    </source>
</evidence>
<comment type="caution">
    <text evidence="2">The sequence shown here is derived from an EMBL/GenBank/DDBJ whole genome shotgun (WGS) entry which is preliminary data.</text>
</comment>
<organism evidence="2 3">
    <name type="scientific">Panicum virgatum</name>
    <name type="common">Blackwell switchgrass</name>
    <dbReference type="NCBI Taxonomy" id="38727"/>
    <lineage>
        <taxon>Eukaryota</taxon>
        <taxon>Viridiplantae</taxon>
        <taxon>Streptophyta</taxon>
        <taxon>Embryophyta</taxon>
        <taxon>Tracheophyta</taxon>
        <taxon>Spermatophyta</taxon>
        <taxon>Magnoliopsida</taxon>
        <taxon>Liliopsida</taxon>
        <taxon>Poales</taxon>
        <taxon>Poaceae</taxon>
        <taxon>PACMAD clade</taxon>
        <taxon>Panicoideae</taxon>
        <taxon>Panicodae</taxon>
        <taxon>Paniceae</taxon>
        <taxon>Panicinae</taxon>
        <taxon>Panicum</taxon>
        <taxon>Panicum sect. Hiantes</taxon>
    </lineage>
</organism>
<keyword evidence="3" id="KW-1185">Reference proteome</keyword>
<gene>
    <name evidence="2" type="ORF">PVAP13_7NG123134</name>
</gene>
<name>A0A8T0PZ45_PANVG</name>
<dbReference type="InterPro" id="IPR014729">
    <property type="entry name" value="Rossmann-like_a/b/a_fold"/>
</dbReference>
<accession>A0A8T0PZ45</accession>
<feature type="region of interest" description="Disordered" evidence="1">
    <location>
        <begin position="1"/>
        <end position="29"/>
    </location>
</feature>
<dbReference type="AlphaFoldDB" id="A0A8T0PZ45"/>